<name>A0A9W7D146_9STRA</name>
<reference evidence="2" key="1">
    <citation type="submission" date="2023-04" db="EMBL/GenBank/DDBJ databases">
        <title>Phytophthora fragariaefolia NBRC 109709.</title>
        <authorList>
            <person name="Ichikawa N."/>
            <person name="Sato H."/>
            <person name="Tonouchi N."/>
        </authorList>
    </citation>
    <scope>NUCLEOTIDE SEQUENCE</scope>
    <source>
        <strain evidence="2">NBRC 109709</strain>
    </source>
</reference>
<organism evidence="2 3">
    <name type="scientific">Phytophthora fragariaefolia</name>
    <dbReference type="NCBI Taxonomy" id="1490495"/>
    <lineage>
        <taxon>Eukaryota</taxon>
        <taxon>Sar</taxon>
        <taxon>Stramenopiles</taxon>
        <taxon>Oomycota</taxon>
        <taxon>Peronosporomycetes</taxon>
        <taxon>Peronosporales</taxon>
        <taxon>Peronosporaceae</taxon>
        <taxon>Phytophthora</taxon>
    </lineage>
</organism>
<feature type="compositionally biased region" description="Basic and acidic residues" evidence="1">
    <location>
        <begin position="230"/>
        <end position="241"/>
    </location>
</feature>
<proteinExistence type="predicted"/>
<sequence>MTPKPSRQAQESVANLAGDFTQANQQQLFHTDVGNWLAPTQVEAKERQQRLQTYWTHISSRVTAWIEHEDEWAARLAVILPDDDFWNSKDPPPLHIQQAWHTWTWADNPWVPDVNKPTVARRTYHMIAVTAMQQLAVSRDSSRTYTVRIPKAIPNGRLHRVATLARWAVAILYAAPSPAALTTGSQQAPVQLRHGSLMEGIYSRRVTTPETILAVPTTIDTRTTANTPSTRREPNQLDHRSRGCPQR</sequence>
<dbReference type="EMBL" id="BSXT01003247">
    <property type="protein sequence ID" value="GMF53203.1"/>
    <property type="molecule type" value="Genomic_DNA"/>
</dbReference>
<evidence type="ECO:0000256" key="1">
    <source>
        <dbReference type="SAM" id="MobiDB-lite"/>
    </source>
</evidence>
<dbReference type="AlphaFoldDB" id="A0A9W7D146"/>
<evidence type="ECO:0000313" key="2">
    <source>
        <dbReference type="EMBL" id="GMF53203.1"/>
    </source>
</evidence>
<feature type="region of interest" description="Disordered" evidence="1">
    <location>
        <begin position="222"/>
        <end position="247"/>
    </location>
</feature>
<comment type="caution">
    <text evidence="2">The sequence shown here is derived from an EMBL/GenBank/DDBJ whole genome shotgun (WGS) entry which is preliminary data.</text>
</comment>
<accession>A0A9W7D146</accession>
<gene>
    <name evidence="2" type="ORF">Pfra01_002193700</name>
</gene>
<dbReference type="Proteomes" id="UP001165121">
    <property type="component" value="Unassembled WGS sequence"/>
</dbReference>
<keyword evidence="3" id="KW-1185">Reference proteome</keyword>
<dbReference type="OrthoDB" id="129583at2759"/>
<protein>
    <submittedName>
        <fullName evidence="2">Unnamed protein product</fullName>
    </submittedName>
</protein>
<evidence type="ECO:0000313" key="3">
    <source>
        <dbReference type="Proteomes" id="UP001165121"/>
    </source>
</evidence>